<proteinExistence type="predicted"/>
<dbReference type="InterPro" id="IPR052031">
    <property type="entry name" value="Membrane_Transporter-Flippase"/>
</dbReference>
<evidence type="ECO:0000313" key="9">
    <source>
        <dbReference type="Proteomes" id="UP000377803"/>
    </source>
</evidence>
<keyword evidence="3" id="KW-1003">Cell membrane</keyword>
<organism evidence="8 9">
    <name type="scientific">Candidatus Nanohalobium constans</name>
    <dbReference type="NCBI Taxonomy" id="2565781"/>
    <lineage>
        <taxon>Archaea</taxon>
        <taxon>Candidatus Nanohalarchaeota</taxon>
        <taxon>Candidatus Nanohalobia</taxon>
        <taxon>Candidatus Nanohalobiales</taxon>
        <taxon>Candidatus Nanohalobiaceae</taxon>
        <taxon>Candidatus Nanohalobium</taxon>
    </lineage>
</organism>
<dbReference type="NCBIfam" id="TIGR00797">
    <property type="entry name" value="matE"/>
    <property type="match status" value="1"/>
</dbReference>
<comment type="subcellular location">
    <subcellularLocation>
        <location evidence="1">Cell membrane</location>
        <topology evidence="1">Multi-pass membrane protein</topology>
    </subcellularLocation>
</comment>
<reference evidence="9" key="1">
    <citation type="submission" date="2019-05" db="EMBL/GenBank/DDBJ databases">
        <title>Candidatus Nanohalobium constans, a novel model system to study the DPANN nano-sized archaea: genomic and physiological characterization of a nanoarchaeon co-cultured with its chitinotrophic host.</title>
        <authorList>
            <person name="La Cono V."/>
            <person name="Arcadi E."/>
            <person name="Crisafi F."/>
            <person name="Denaro R."/>
            <person name="La Spada G."/>
            <person name="Messina E."/>
            <person name="Smedile F."/>
            <person name="Toshchakov S.V."/>
            <person name="Shevchenko M.A."/>
            <person name="Golyshin P.N."/>
            <person name="Golyshina O.V."/>
            <person name="Ferrer M."/>
            <person name="Rohde M."/>
            <person name="Mushegian A."/>
            <person name="Sorokin D.Y."/>
            <person name="Giuliano L."/>
            <person name="Yakimov M.M."/>
        </authorList>
    </citation>
    <scope>NUCLEOTIDE SEQUENCE [LARGE SCALE GENOMIC DNA]</scope>
    <source>
        <strain evidence="9">LC1Nh</strain>
    </source>
</reference>
<protein>
    <submittedName>
        <fullName evidence="8">MATE family efflux transporter</fullName>
    </submittedName>
</protein>
<dbReference type="Pfam" id="PF01554">
    <property type="entry name" value="MatE"/>
    <property type="match status" value="2"/>
</dbReference>
<evidence type="ECO:0000256" key="4">
    <source>
        <dbReference type="ARBA" id="ARBA00022692"/>
    </source>
</evidence>
<evidence type="ECO:0000313" key="8">
    <source>
        <dbReference type="EMBL" id="QGA80166.1"/>
    </source>
</evidence>
<evidence type="ECO:0000256" key="6">
    <source>
        <dbReference type="ARBA" id="ARBA00023136"/>
    </source>
</evidence>
<evidence type="ECO:0000256" key="3">
    <source>
        <dbReference type="ARBA" id="ARBA00022475"/>
    </source>
</evidence>
<feature type="transmembrane region" description="Helical" evidence="7">
    <location>
        <begin position="189"/>
        <end position="209"/>
    </location>
</feature>
<dbReference type="AlphaFoldDB" id="A0A5Q0UF41"/>
<name>A0A5Q0UF41_9ARCH</name>
<feature type="transmembrane region" description="Helical" evidence="7">
    <location>
        <begin position="412"/>
        <end position="434"/>
    </location>
</feature>
<keyword evidence="9" id="KW-1185">Reference proteome</keyword>
<keyword evidence="6 7" id="KW-0472">Membrane</keyword>
<keyword evidence="4 7" id="KW-0812">Transmembrane</keyword>
<dbReference type="Proteomes" id="UP000377803">
    <property type="component" value="Chromosome"/>
</dbReference>
<dbReference type="PANTHER" id="PTHR43549">
    <property type="entry name" value="MULTIDRUG RESISTANCE PROTEIN YPNP-RELATED"/>
    <property type="match status" value="1"/>
</dbReference>
<feature type="transmembrane region" description="Helical" evidence="7">
    <location>
        <begin position="157"/>
        <end position="177"/>
    </location>
</feature>
<dbReference type="GO" id="GO:0015297">
    <property type="term" value="F:antiporter activity"/>
    <property type="evidence" value="ECO:0007669"/>
    <property type="project" value="InterPro"/>
</dbReference>
<dbReference type="OrthoDB" id="214119at2157"/>
<dbReference type="PIRSF" id="PIRSF006603">
    <property type="entry name" value="DinF"/>
    <property type="match status" value="1"/>
</dbReference>
<keyword evidence="2" id="KW-0813">Transport</keyword>
<dbReference type="PANTHER" id="PTHR43549:SF2">
    <property type="entry name" value="MULTIDRUG RESISTANCE PROTEIN NORM-RELATED"/>
    <property type="match status" value="1"/>
</dbReference>
<dbReference type="InterPro" id="IPR048279">
    <property type="entry name" value="MdtK-like"/>
</dbReference>
<accession>A0A5Q0UF41</accession>
<feature type="transmembrane region" description="Helical" evidence="7">
    <location>
        <begin position="38"/>
        <end position="57"/>
    </location>
</feature>
<feature type="transmembrane region" description="Helical" evidence="7">
    <location>
        <begin position="383"/>
        <end position="400"/>
    </location>
</feature>
<feature type="transmembrane region" description="Helical" evidence="7">
    <location>
        <begin position="440"/>
        <end position="460"/>
    </location>
</feature>
<evidence type="ECO:0000256" key="1">
    <source>
        <dbReference type="ARBA" id="ARBA00004651"/>
    </source>
</evidence>
<keyword evidence="5 7" id="KW-1133">Transmembrane helix</keyword>
<sequence>MSLDKIEGRFSASLNWFKSQFKSKEELNLLDGPVGKNLFYLSLPVIVINLLQTMYNLADTFWLGQYSNGALEAITYAFPLVFFLISLGMGLAVAGSVLVAQNEGSGNRKKRNYAASQTIMFSALASVIIGAVGFLFIGDFVPLLGASGQVAAAATSYLQVISLGLFSMFGFLVFQSLMRGYGDTVTPMLLMLGTVILNIIIDPLFIFGAGPIPELGVTGAAIATVFARSLSLIIGVYILFTGSKGIQISLSQMKPDLSFFKKMIGIGIPASAEQTGRSISVNALVAVVGVIFAGTVVAGYGIAVRIFSMVFLPAAAVGRGVESMTGQNLGAGNYDRAAETARFGAKWTFIILTALGAVTFLFAQPISSVFTKSTEIASVSAEFLRYVSFSFGFIGVLRAYNGSFRGAGKTLTAAAISITTLAVIRLPIAYFGALEIGTEGVWIAFFISNVGGALIAYLWYQRGTWRQKLTEKQEAQGETAEEAEGFGETITETAVAKINNLISGSAARE</sequence>
<evidence type="ECO:0000256" key="2">
    <source>
        <dbReference type="ARBA" id="ARBA00022448"/>
    </source>
</evidence>
<feature type="transmembrane region" description="Helical" evidence="7">
    <location>
        <begin position="343"/>
        <end position="363"/>
    </location>
</feature>
<dbReference type="InterPro" id="IPR002528">
    <property type="entry name" value="MATE_fam"/>
</dbReference>
<dbReference type="GO" id="GO:0042910">
    <property type="term" value="F:xenobiotic transmembrane transporter activity"/>
    <property type="evidence" value="ECO:0007669"/>
    <property type="project" value="InterPro"/>
</dbReference>
<feature type="transmembrane region" description="Helical" evidence="7">
    <location>
        <begin position="215"/>
        <end position="240"/>
    </location>
</feature>
<dbReference type="EMBL" id="CP040089">
    <property type="protein sequence ID" value="QGA80166.1"/>
    <property type="molecule type" value="Genomic_DNA"/>
</dbReference>
<feature type="transmembrane region" description="Helical" evidence="7">
    <location>
        <begin position="119"/>
        <end position="137"/>
    </location>
</feature>
<evidence type="ECO:0000256" key="5">
    <source>
        <dbReference type="ARBA" id="ARBA00022989"/>
    </source>
</evidence>
<evidence type="ECO:0000256" key="7">
    <source>
        <dbReference type="SAM" id="Phobius"/>
    </source>
</evidence>
<dbReference type="CDD" id="cd13142">
    <property type="entry name" value="MATE_like_12"/>
    <property type="match status" value="1"/>
</dbReference>
<feature type="transmembrane region" description="Helical" evidence="7">
    <location>
        <begin position="281"/>
        <end position="300"/>
    </location>
</feature>
<dbReference type="RefSeq" id="WP_153549904.1">
    <property type="nucleotide sequence ID" value="NZ_CP040089.1"/>
</dbReference>
<dbReference type="GeneID" id="42364645"/>
<gene>
    <name evidence="8" type="ORF">LC1Nh_0263</name>
</gene>
<feature type="transmembrane region" description="Helical" evidence="7">
    <location>
        <begin position="77"/>
        <end position="99"/>
    </location>
</feature>
<dbReference type="GO" id="GO:0005886">
    <property type="term" value="C:plasma membrane"/>
    <property type="evidence" value="ECO:0007669"/>
    <property type="project" value="UniProtKB-SubCell"/>
</dbReference>
<dbReference type="KEGG" id="ncon:LC1Nh_0263"/>